<evidence type="ECO:0008006" key="3">
    <source>
        <dbReference type="Google" id="ProtNLM"/>
    </source>
</evidence>
<dbReference type="EMBL" id="AQPN01000068">
    <property type="protein sequence ID" value="EOR95067.1"/>
    <property type="molecule type" value="Genomic_DNA"/>
</dbReference>
<dbReference type="SUPFAM" id="SSF54427">
    <property type="entry name" value="NTF2-like"/>
    <property type="match status" value="1"/>
</dbReference>
<dbReference type="InterPro" id="IPR032710">
    <property type="entry name" value="NTF2-like_dom_sf"/>
</dbReference>
<keyword evidence="2" id="KW-1185">Reference proteome</keyword>
<evidence type="ECO:0000313" key="1">
    <source>
        <dbReference type="EMBL" id="EOR95067.1"/>
    </source>
</evidence>
<reference evidence="1 2" key="1">
    <citation type="journal article" date="2013" name="Genome Announc.">
        <title>Draft Genome Sequence of Arcticibacter svalbardensis Strain MN12-7T, a Member of the Family Sphingobacteriaceae Isolated from an Arctic Soil Sample.</title>
        <authorList>
            <person name="Shivaji S."/>
            <person name="Ara S."/>
            <person name="Prasad S."/>
            <person name="Manasa B.P."/>
            <person name="Begum Z."/>
            <person name="Singh A."/>
            <person name="Kumar Pinnaka A."/>
        </authorList>
    </citation>
    <scope>NUCLEOTIDE SEQUENCE [LARGE SCALE GENOMIC DNA]</scope>
    <source>
        <strain evidence="1 2">MN12-7</strain>
    </source>
</reference>
<evidence type="ECO:0000313" key="2">
    <source>
        <dbReference type="Proteomes" id="UP000014174"/>
    </source>
</evidence>
<protein>
    <recommendedName>
        <fullName evidence="3">Lumazine-binding protein</fullName>
    </recommendedName>
</protein>
<dbReference type="Pfam" id="PF12893">
    <property type="entry name" value="Lumazine_bd_2"/>
    <property type="match status" value="1"/>
</dbReference>
<gene>
    <name evidence="1" type="ORF">ADIARSV_1767</name>
</gene>
<dbReference type="InterPro" id="IPR039437">
    <property type="entry name" value="FrzH/put_lumazine-bd"/>
</dbReference>
<sequence>MNYALKTYIQAVANGQVNGFADVLDRDVKFTVTGGKKVINYNKSEMVTFAKQNQNMQQNCSTDYNVVELNDAQALVKVTMKYPDFTKVNFVSLANTTEGWKITNVTSSF</sequence>
<proteinExistence type="predicted"/>
<organism evidence="1 2">
    <name type="scientific">Arcticibacter svalbardensis MN12-7</name>
    <dbReference type="NCBI Taxonomy" id="1150600"/>
    <lineage>
        <taxon>Bacteria</taxon>
        <taxon>Pseudomonadati</taxon>
        <taxon>Bacteroidota</taxon>
        <taxon>Sphingobacteriia</taxon>
        <taxon>Sphingobacteriales</taxon>
        <taxon>Sphingobacteriaceae</taxon>
        <taxon>Arcticibacter</taxon>
    </lineage>
</organism>
<dbReference type="AlphaFoldDB" id="R9GT86"/>
<dbReference type="Proteomes" id="UP000014174">
    <property type="component" value="Unassembled WGS sequence"/>
</dbReference>
<name>R9GT86_9SPHI</name>
<accession>R9GT86</accession>
<dbReference type="eggNOG" id="ENOG50337Z0">
    <property type="taxonomic scope" value="Bacteria"/>
</dbReference>
<comment type="caution">
    <text evidence="1">The sequence shown here is derived from an EMBL/GenBank/DDBJ whole genome shotgun (WGS) entry which is preliminary data.</text>
</comment>
<dbReference type="Gene3D" id="3.10.450.50">
    <property type="match status" value="1"/>
</dbReference>